<dbReference type="KEGG" id="dpx:DAPPUDRAFT_330868"/>
<dbReference type="HOGENOM" id="CLU_2529739_0_0_1"/>
<evidence type="ECO:0000313" key="2">
    <source>
        <dbReference type="Proteomes" id="UP000000305"/>
    </source>
</evidence>
<dbReference type="InParanoid" id="E9HKW1"/>
<dbReference type="AlphaFoldDB" id="E9HKW1"/>
<protein>
    <recommendedName>
        <fullName evidence="3">DDE-1 domain-containing protein</fullName>
    </recommendedName>
</protein>
<dbReference type="PhylomeDB" id="E9HKW1"/>
<dbReference type="OrthoDB" id="8191755at2759"/>
<proteinExistence type="predicted"/>
<gene>
    <name evidence="1" type="ORF">DAPPUDRAFT_330868</name>
</gene>
<sequence>MRRLADQYATQEKCIVPPRLPCSIYHREVHSTTLCLSTEYFLNGAPLGSAGSSNKSGWMSDQDFVFFMKHFIQHVRLSKENEVLLLLDNQCSVCV</sequence>
<dbReference type="Proteomes" id="UP000000305">
    <property type="component" value="Unassembled WGS sequence"/>
</dbReference>
<reference evidence="1 2" key="1">
    <citation type="journal article" date="2011" name="Science">
        <title>The ecoresponsive genome of Daphnia pulex.</title>
        <authorList>
            <person name="Colbourne J.K."/>
            <person name="Pfrender M.E."/>
            <person name="Gilbert D."/>
            <person name="Thomas W.K."/>
            <person name="Tucker A."/>
            <person name="Oakley T.H."/>
            <person name="Tokishita S."/>
            <person name="Aerts A."/>
            <person name="Arnold G.J."/>
            <person name="Basu M.K."/>
            <person name="Bauer D.J."/>
            <person name="Caceres C.E."/>
            <person name="Carmel L."/>
            <person name="Casola C."/>
            <person name="Choi J.H."/>
            <person name="Detter J.C."/>
            <person name="Dong Q."/>
            <person name="Dusheyko S."/>
            <person name="Eads B.D."/>
            <person name="Frohlich T."/>
            <person name="Geiler-Samerotte K.A."/>
            <person name="Gerlach D."/>
            <person name="Hatcher P."/>
            <person name="Jogdeo S."/>
            <person name="Krijgsveld J."/>
            <person name="Kriventseva E.V."/>
            <person name="Kultz D."/>
            <person name="Laforsch C."/>
            <person name="Lindquist E."/>
            <person name="Lopez J."/>
            <person name="Manak J.R."/>
            <person name="Muller J."/>
            <person name="Pangilinan J."/>
            <person name="Patwardhan R.P."/>
            <person name="Pitluck S."/>
            <person name="Pritham E.J."/>
            <person name="Rechtsteiner A."/>
            <person name="Rho M."/>
            <person name="Rogozin I.B."/>
            <person name="Sakarya O."/>
            <person name="Salamov A."/>
            <person name="Schaack S."/>
            <person name="Shapiro H."/>
            <person name="Shiga Y."/>
            <person name="Skalitzky C."/>
            <person name="Smith Z."/>
            <person name="Souvorov A."/>
            <person name="Sung W."/>
            <person name="Tang Z."/>
            <person name="Tsuchiya D."/>
            <person name="Tu H."/>
            <person name="Vos H."/>
            <person name="Wang M."/>
            <person name="Wolf Y.I."/>
            <person name="Yamagata H."/>
            <person name="Yamada T."/>
            <person name="Ye Y."/>
            <person name="Shaw J.R."/>
            <person name="Andrews J."/>
            <person name="Crease T.J."/>
            <person name="Tang H."/>
            <person name="Lucas S.M."/>
            <person name="Robertson H.M."/>
            <person name="Bork P."/>
            <person name="Koonin E.V."/>
            <person name="Zdobnov E.M."/>
            <person name="Grigoriev I.V."/>
            <person name="Lynch M."/>
            <person name="Boore J.L."/>
        </authorList>
    </citation>
    <scope>NUCLEOTIDE SEQUENCE [LARGE SCALE GENOMIC DNA]</scope>
</reference>
<organism evidence="1 2">
    <name type="scientific">Daphnia pulex</name>
    <name type="common">Water flea</name>
    <dbReference type="NCBI Taxonomy" id="6669"/>
    <lineage>
        <taxon>Eukaryota</taxon>
        <taxon>Metazoa</taxon>
        <taxon>Ecdysozoa</taxon>
        <taxon>Arthropoda</taxon>
        <taxon>Crustacea</taxon>
        <taxon>Branchiopoda</taxon>
        <taxon>Diplostraca</taxon>
        <taxon>Cladocera</taxon>
        <taxon>Anomopoda</taxon>
        <taxon>Daphniidae</taxon>
        <taxon>Daphnia</taxon>
    </lineage>
</organism>
<accession>E9HKW1</accession>
<name>E9HKW1_DAPPU</name>
<evidence type="ECO:0008006" key="3">
    <source>
        <dbReference type="Google" id="ProtNLM"/>
    </source>
</evidence>
<evidence type="ECO:0000313" key="1">
    <source>
        <dbReference type="EMBL" id="EFX67597.1"/>
    </source>
</evidence>
<dbReference type="EMBL" id="GL732673">
    <property type="protein sequence ID" value="EFX67597.1"/>
    <property type="molecule type" value="Genomic_DNA"/>
</dbReference>
<keyword evidence="2" id="KW-1185">Reference proteome</keyword>